<dbReference type="RefSeq" id="WP_241936109.1">
    <property type="nucleotide sequence ID" value="NZ_JALBGC010000003.1"/>
</dbReference>
<evidence type="ECO:0000313" key="2">
    <source>
        <dbReference type="Proteomes" id="UP001139193"/>
    </source>
</evidence>
<protein>
    <recommendedName>
        <fullName evidence="3">DUF3298 domain-containing protein</fullName>
    </recommendedName>
</protein>
<accession>A0A9X2AF27</accession>
<sequence length="385" mass="41217">MSVGFQAGSQSRHRIHQLSWFSVLSGWALLAACSSPSAPEKTPAAAGPATAPAAPAATAAKPEKAGLQTYYAGTLGNKLAVHLCLLPVDTAVYGDYYYGTHGAGLALLGQRLPTGQLRLREFASKAHPDRPTAEFLLVPAPDGSLAGTWRTLPPARPRQLAVALRAYTPPPVAGCRVRVANADSGEPTITVPDAAITQLLRVQLRRLVAEDGGDPGTQMLTAEYADNCLLSIMLHSEMVGASVTPGVSHSVFDLRTGEGLAIENEIDPRQVPALVAEANRRLQAQLRRYIDENKAETGDGGVLMEEDVAGLRAQQYTRATFEAYNGSYLLDDSVRLAFPVQYEAMNSFVSKMYTDAFAAAFSFAEIQPYLRPDSPLRRLAPAVGR</sequence>
<reference evidence="1" key="1">
    <citation type="submission" date="2022-03" db="EMBL/GenBank/DDBJ databases">
        <title>Bacterial whole genome sequence for Hymenobacter sp. DH14.</title>
        <authorList>
            <person name="Le V."/>
        </authorList>
    </citation>
    <scope>NUCLEOTIDE SEQUENCE</scope>
    <source>
        <strain evidence="1">DH14</strain>
    </source>
</reference>
<evidence type="ECO:0000313" key="1">
    <source>
        <dbReference type="EMBL" id="MCI1187836.1"/>
    </source>
</evidence>
<keyword evidence="2" id="KW-1185">Reference proteome</keyword>
<dbReference type="Proteomes" id="UP001139193">
    <property type="component" value="Unassembled WGS sequence"/>
</dbReference>
<name>A0A9X2AF27_9BACT</name>
<comment type="caution">
    <text evidence="1">The sequence shown here is derived from an EMBL/GenBank/DDBJ whole genome shotgun (WGS) entry which is preliminary data.</text>
</comment>
<proteinExistence type="predicted"/>
<dbReference type="EMBL" id="JALBGC010000003">
    <property type="protein sequence ID" value="MCI1187836.1"/>
    <property type="molecule type" value="Genomic_DNA"/>
</dbReference>
<gene>
    <name evidence="1" type="ORF">MON38_10430</name>
</gene>
<dbReference type="AlphaFoldDB" id="A0A9X2AF27"/>
<evidence type="ECO:0008006" key="3">
    <source>
        <dbReference type="Google" id="ProtNLM"/>
    </source>
</evidence>
<organism evidence="1 2">
    <name type="scientific">Hymenobacter cyanobacteriorum</name>
    <dbReference type="NCBI Taxonomy" id="2926463"/>
    <lineage>
        <taxon>Bacteria</taxon>
        <taxon>Pseudomonadati</taxon>
        <taxon>Bacteroidota</taxon>
        <taxon>Cytophagia</taxon>
        <taxon>Cytophagales</taxon>
        <taxon>Hymenobacteraceae</taxon>
        <taxon>Hymenobacter</taxon>
    </lineage>
</organism>